<reference evidence="1 2" key="1">
    <citation type="submission" date="2018-03" db="EMBL/GenBank/DDBJ databases">
        <title>Diversity of phytobeneficial traits revealed by whole-genome analysis of worldwide-isolated phenazine-producing Pseudomonas spp.</title>
        <authorList>
            <person name="Biessy A."/>
            <person name="Novinscak A."/>
            <person name="Blom J."/>
            <person name="Leger G."/>
            <person name="Thomashow L.S."/>
            <person name="Cazorla F.M."/>
            <person name="Josic D."/>
            <person name="Filion M."/>
        </authorList>
    </citation>
    <scope>NUCLEOTIDE SEQUENCE [LARGE SCALE GENOMIC DNA]</scope>
    <source>
        <strain evidence="1 2">30B</strain>
    </source>
</reference>
<accession>A0A3G7U9C1</accession>
<proteinExistence type="predicted"/>
<protein>
    <submittedName>
        <fullName evidence="1">Uncharacterized protein</fullName>
    </submittedName>
</protein>
<evidence type="ECO:0000313" key="1">
    <source>
        <dbReference type="EMBL" id="AZE55945.1"/>
    </source>
</evidence>
<sequence length="190" mass="21332">MTTNQTIDGVTVPREMLQKWLDDIGPSRHVTQYAALRREELRALLEAPAPRTEFKKIEMAHVMSALEDVRGKPVLTSNQCHDLARALNDRLLSPLQLLSLPPEYLAAAQPQGEPVAWIVTDMNGDSYFAYDKQTPNDKPLYTEQPAPVAVVLPERRAVSPSSREQAMCANSWNACLDEVTRLNTKERLPL</sequence>
<evidence type="ECO:0000313" key="2">
    <source>
        <dbReference type="Proteomes" id="UP000268696"/>
    </source>
</evidence>
<dbReference type="EMBL" id="CP027754">
    <property type="protein sequence ID" value="AZE55945.1"/>
    <property type="molecule type" value="Genomic_DNA"/>
</dbReference>
<dbReference type="AlphaFoldDB" id="A0A3G7U9C1"/>
<gene>
    <name evidence="1" type="ORF">C4K03_3792</name>
</gene>
<name>A0A3G7U9C1_9PSED</name>
<organism evidence="1 2">
    <name type="scientific">Pseudomonas synxantha</name>
    <dbReference type="NCBI Taxonomy" id="47883"/>
    <lineage>
        <taxon>Bacteria</taxon>
        <taxon>Pseudomonadati</taxon>
        <taxon>Pseudomonadota</taxon>
        <taxon>Gammaproteobacteria</taxon>
        <taxon>Pseudomonadales</taxon>
        <taxon>Pseudomonadaceae</taxon>
        <taxon>Pseudomonas</taxon>
    </lineage>
</organism>
<dbReference type="Proteomes" id="UP000268696">
    <property type="component" value="Chromosome"/>
</dbReference>